<dbReference type="EMBL" id="QNRX01000002">
    <property type="protein sequence ID" value="RBP68941.1"/>
    <property type="molecule type" value="Genomic_DNA"/>
</dbReference>
<organism evidence="2 3">
    <name type="scientific">Alkalibaculum bacchi</name>
    <dbReference type="NCBI Taxonomy" id="645887"/>
    <lineage>
        <taxon>Bacteria</taxon>
        <taxon>Bacillati</taxon>
        <taxon>Bacillota</taxon>
        <taxon>Clostridia</taxon>
        <taxon>Eubacteriales</taxon>
        <taxon>Eubacteriaceae</taxon>
        <taxon>Alkalibaculum</taxon>
    </lineage>
</organism>
<dbReference type="RefSeq" id="WP_113919513.1">
    <property type="nucleotide sequence ID" value="NZ_QNRX01000002.1"/>
</dbReference>
<reference evidence="2 3" key="1">
    <citation type="submission" date="2018-06" db="EMBL/GenBank/DDBJ databases">
        <title>Genomic Encyclopedia of Type Strains, Phase IV (KMG-IV): sequencing the most valuable type-strain genomes for metagenomic binning, comparative biology and taxonomic classification.</title>
        <authorList>
            <person name="Goeker M."/>
        </authorList>
    </citation>
    <scope>NUCLEOTIDE SEQUENCE [LARGE SCALE GENOMIC DNA]</scope>
    <source>
        <strain evidence="2 3">DSM 22112</strain>
    </source>
</reference>
<evidence type="ECO:0000259" key="1">
    <source>
        <dbReference type="Pfam" id="PF01979"/>
    </source>
</evidence>
<dbReference type="InterPro" id="IPR006680">
    <property type="entry name" value="Amidohydro-rel"/>
</dbReference>
<dbReference type="PANTHER" id="PTHR43135">
    <property type="entry name" value="ALPHA-D-RIBOSE 1-METHYLPHOSPHONATE 5-TRIPHOSPHATE DIPHOSPHATASE"/>
    <property type="match status" value="1"/>
</dbReference>
<dbReference type="PANTHER" id="PTHR43135:SF3">
    <property type="entry name" value="ALPHA-D-RIBOSE 1-METHYLPHOSPHONATE 5-TRIPHOSPHATE DIPHOSPHATASE"/>
    <property type="match status" value="1"/>
</dbReference>
<gene>
    <name evidence="2" type="ORF">DES36_10283</name>
</gene>
<dbReference type="Gene3D" id="3.20.20.140">
    <property type="entry name" value="Metal-dependent hydrolases"/>
    <property type="match status" value="1"/>
</dbReference>
<evidence type="ECO:0000313" key="3">
    <source>
        <dbReference type="Proteomes" id="UP000253490"/>
    </source>
</evidence>
<dbReference type="SUPFAM" id="SSF51556">
    <property type="entry name" value="Metallo-dependent hydrolases"/>
    <property type="match status" value="1"/>
</dbReference>
<sequence length="286" mass="32331">MHISLDGIDGAIFRKELKSSEKRAEELIRKNIRAYKDCGIIALRDGGDPINLSAITRRVAKEEGIVYKTPIHAIYKRGHYGSYIGKVIDDIRDFKTVFSEMEKDKPDFIKIPLSGMMNFDTYGDVGDLAFNEEELDYMVKFAQDKGLPTMVHVNSREGVQRAIKAGVDTIEHGYYMTDEELYALKDSKTIWIPTLAPLGNICFSEDERHKEQIKTIKRIFDEQSRNVKKAYKIGVKLAIGSDGGAYKVFHGQGFLDELKYMNEAGIELEGLIRLGYENGMKALGIS</sequence>
<accession>A0A366IF76</accession>
<dbReference type="Pfam" id="PF01979">
    <property type="entry name" value="Amidohydro_1"/>
    <property type="match status" value="1"/>
</dbReference>
<dbReference type="Proteomes" id="UP000253490">
    <property type="component" value="Unassembled WGS sequence"/>
</dbReference>
<dbReference type="OrthoDB" id="9797498at2"/>
<keyword evidence="3" id="KW-1185">Reference proteome</keyword>
<comment type="caution">
    <text evidence="2">The sequence shown here is derived from an EMBL/GenBank/DDBJ whole genome shotgun (WGS) entry which is preliminary data.</text>
</comment>
<name>A0A366IF76_9FIRM</name>
<dbReference type="AlphaFoldDB" id="A0A366IF76"/>
<dbReference type="InterPro" id="IPR051781">
    <property type="entry name" value="Metallo-dep_Hydrolase"/>
</dbReference>
<dbReference type="InterPro" id="IPR032466">
    <property type="entry name" value="Metal_Hydrolase"/>
</dbReference>
<proteinExistence type="predicted"/>
<feature type="domain" description="Amidohydrolase-related" evidence="1">
    <location>
        <begin position="95"/>
        <end position="285"/>
    </location>
</feature>
<evidence type="ECO:0000313" key="2">
    <source>
        <dbReference type="EMBL" id="RBP68941.1"/>
    </source>
</evidence>
<protein>
    <submittedName>
        <fullName evidence="2">Amidohydrolase family protein</fullName>
    </submittedName>
</protein>
<keyword evidence="2" id="KW-0378">Hydrolase</keyword>
<dbReference type="GO" id="GO:0016787">
    <property type="term" value="F:hydrolase activity"/>
    <property type="evidence" value="ECO:0007669"/>
    <property type="project" value="UniProtKB-KW"/>
</dbReference>